<dbReference type="RefSeq" id="WP_277730702.1">
    <property type="nucleotide sequence ID" value="NZ_CP120733.1"/>
</dbReference>
<proteinExistence type="predicted"/>
<dbReference type="InterPro" id="IPR001119">
    <property type="entry name" value="SLH_dom"/>
</dbReference>
<evidence type="ECO:0000256" key="1">
    <source>
        <dbReference type="ARBA" id="ARBA00022737"/>
    </source>
</evidence>
<accession>A0ABY8EBA0</accession>
<dbReference type="PROSITE" id="PS51272">
    <property type="entry name" value="SLH"/>
    <property type="match status" value="2"/>
</dbReference>
<dbReference type="Proteomes" id="UP001222800">
    <property type="component" value="Chromosome"/>
</dbReference>
<keyword evidence="2" id="KW-0732">Signal</keyword>
<dbReference type="PANTHER" id="PTHR43308">
    <property type="entry name" value="OUTER MEMBRANE PROTEIN ALPHA-RELATED"/>
    <property type="match status" value="1"/>
</dbReference>
<evidence type="ECO:0000259" key="3">
    <source>
        <dbReference type="PROSITE" id="PS51272"/>
    </source>
</evidence>
<dbReference type="PANTHER" id="PTHR43308:SF5">
    <property type="entry name" value="S-LAYER PROTEIN _ PEPTIDOGLYCAN ENDO-BETA-N-ACETYLGLUCOSAMINIDASE"/>
    <property type="match status" value="1"/>
</dbReference>
<dbReference type="EMBL" id="CP120733">
    <property type="protein sequence ID" value="WFD08787.1"/>
    <property type="molecule type" value="Genomic_DNA"/>
</dbReference>
<keyword evidence="5" id="KW-1185">Reference proteome</keyword>
<dbReference type="Pfam" id="PF00395">
    <property type="entry name" value="SLH"/>
    <property type="match status" value="2"/>
</dbReference>
<evidence type="ECO:0000313" key="4">
    <source>
        <dbReference type="EMBL" id="WFD08787.1"/>
    </source>
</evidence>
<reference evidence="4 5" key="1">
    <citation type="submission" date="2023-03" db="EMBL/GenBank/DDBJ databases">
        <title>Complete genome sequence of Tepidibacter sp. SWIR-1, isolated from a deep-sea hydrothermal vent.</title>
        <authorList>
            <person name="Li X."/>
        </authorList>
    </citation>
    <scope>NUCLEOTIDE SEQUENCE [LARGE SCALE GENOMIC DNA]</scope>
    <source>
        <strain evidence="4 5">SWIR-1</strain>
    </source>
</reference>
<name>A0ABY8EBA0_9FIRM</name>
<keyword evidence="1" id="KW-0677">Repeat</keyword>
<feature type="chain" id="PRO_5046841271" evidence="2">
    <location>
        <begin position="28"/>
        <end position="392"/>
    </location>
</feature>
<organism evidence="4 5">
    <name type="scientific">Tepidibacter hydrothermalis</name>
    <dbReference type="NCBI Taxonomy" id="3036126"/>
    <lineage>
        <taxon>Bacteria</taxon>
        <taxon>Bacillati</taxon>
        <taxon>Bacillota</taxon>
        <taxon>Clostridia</taxon>
        <taxon>Peptostreptococcales</taxon>
        <taxon>Peptostreptococcaceae</taxon>
        <taxon>Tepidibacter</taxon>
    </lineage>
</organism>
<evidence type="ECO:0000313" key="5">
    <source>
        <dbReference type="Proteomes" id="UP001222800"/>
    </source>
</evidence>
<protein>
    <submittedName>
        <fullName evidence="4">S-layer homology domain-containing protein</fullName>
    </submittedName>
</protein>
<gene>
    <name evidence="4" type="ORF">P4S50_10290</name>
</gene>
<sequence length="392" mass="44837">MKTKKHISKLLSLLLILGLLNTNSIYAQNIKIKDIDTHWAKGYIEKLINLGYINGYSDGTFRPENNITIAEFTKLVVVETLGKDISTNNTNDWYDNYIKEAKKLNIIKNGEFKNYDRNITRQEIARMIVRAANLNVSTGNTSFIDDKQISNEFKGFVKKAVEEGFVSGYPNKTFKPNNNATRAESTKILNILVNKNGNNIKDISSLKNSKINTIIQKGSKLKLFDDNGRYNNEVLETICIINKKDLPMKISDKFIIEDISLIYENTGIDKLYGNPEDYVLYVKVRALKDDLNPLYWLTSGEIKNKEYIRSNFIHLDDKTYFEKKKKYPDFLGRDESPDRKDGLIINKNETGTIMNLGEATGTTNFNNSDYIFICDISSKEKIGLAIKNPLKK</sequence>
<feature type="domain" description="SLH" evidence="3">
    <location>
        <begin position="27"/>
        <end position="90"/>
    </location>
</feature>
<dbReference type="InterPro" id="IPR051465">
    <property type="entry name" value="Cell_Envelope_Struct_Comp"/>
</dbReference>
<evidence type="ECO:0000256" key="2">
    <source>
        <dbReference type="SAM" id="SignalP"/>
    </source>
</evidence>
<feature type="signal peptide" evidence="2">
    <location>
        <begin position="1"/>
        <end position="27"/>
    </location>
</feature>
<feature type="domain" description="SLH" evidence="3">
    <location>
        <begin position="140"/>
        <end position="203"/>
    </location>
</feature>